<comment type="caution">
    <text evidence="2">The sequence shown here is derived from an EMBL/GenBank/DDBJ whole genome shotgun (WGS) entry which is preliminary data.</text>
</comment>
<evidence type="ECO:0000313" key="2">
    <source>
        <dbReference type="EMBL" id="MBB5157549.1"/>
    </source>
</evidence>
<reference evidence="2 3" key="1">
    <citation type="submission" date="2020-08" db="EMBL/GenBank/DDBJ databases">
        <title>Sequencing the genomes of 1000 actinobacteria strains.</title>
        <authorList>
            <person name="Klenk H.-P."/>
        </authorList>
    </citation>
    <scope>NUCLEOTIDE SEQUENCE [LARGE SCALE GENOMIC DNA]</scope>
    <source>
        <strain evidence="2 3">DSM 45584</strain>
    </source>
</reference>
<dbReference type="PROSITE" id="PS50075">
    <property type="entry name" value="CARRIER"/>
    <property type="match status" value="1"/>
</dbReference>
<protein>
    <submittedName>
        <fullName evidence="2">Acyl carrier protein</fullName>
    </submittedName>
</protein>
<proteinExistence type="predicted"/>
<dbReference type="Gene3D" id="1.10.1200.10">
    <property type="entry name" value="ACP-like"/>
    <property type="match status" value="1"/>
</dbReference>
<dbReference type="SUPFAM" id="SSF47336">
    <property type="entry name" value="ACP-like"/>
    <property type="match status" value="1"/>
</dbReference>
<sequence length="84" mass="9509">MPQPITPDRARDLVHDALRKAMPGADLDTLDEHENFREALELDSLDFLTFVEALGNAAGIRIDEDDYDKLTTMRSTVDFLTTRT</sequence>
<dbReference type="AlphaFoldDB" id="A0A840QG12"/>
<dbReference type="Pfam" id="PF00550">
    <property type="entry name" value="PP-binding"/>
    <property type="match status" value="1"/>
</dbReference>
<dbReference type="Proteomes" id="UP000584374">
    <property type="component" value="Unassembled WGS sequence"/>
</dbReference>
<name>A0A840QG12_9PSEU</name>
<evidence type="ECO:0000313" key="3">
    <source>
        <dbReference type="Proteomes" id="UP000584374"/>
    </source>
</evidence>
<gene>
    <name evidence="2" type="ORF">BJ970_005083</name>
</gene>
<dbReference type="EMBL" id="JACHIW010000001">
    <property type="protein sequence ID" value="MBB5157549.1"/>
    <property type="molecule type" value="Genomic_DNA"/>
</dbReference>
<feature type="domain" description="Carrier" evidence="1">
    <location>
        <begin position="4"/>
        <end position="84"/>
    </location>
</feature>
<accession>A0A840QG12</accession>
<dbReference type="InterPro" id="IPR036736">
    <property type="entry name" value="ACP-like_sf"/>
</dbReference>
<dbReference type="InterPro" id="IPR009081">
    <property type="entry name" value="PP-bd_ACP"/>
</dbReference>
<evidence type="ECO:0000259" key="1">
    <source>
        <dbReference type="PROSITE" id="PS50075"/>
    </source>
</evidence>
<keyword evidence="3" id="KW-1185">Reference proteome</keyword>
<dbReference type="RefSeq" id="WP_184728440.1">
    <property type="nucleotide sequence ID" value="NZ_JACHIW010000001.1"/>
</dbReference>
<organism evidence="2 3">
    <name type="scientific">Saccharopolyspora phatthalungensis</name>
    <dbReference type="NCBI Taxonomy" id="664693"/>
    <lineage>
        <taxon>Bacteria</taxon>
        <taxon>Bacillati</taxon>
        <taxon>Actinomycetota</taxon>
        <taxon>Actinomycetes</taxon>
        <taxon>Pseudonocardiales</taxon>
        <taxon>Pseudonocardiaceae</taxon>
        <taxon>Saccharopolyspora</taxon>
    </lineage>
</organism>